<keyword evidence="2" id="KW-0732">Signal</keyword>
<gene>
    <name evidence="3" type="ORF">PAPYR_199</name>
</gene>
<evidence type="ECO:0000256" key="1">
    <source>
        <dbReference type="SAM" id="Phobius"/>
    </source>
</evidence>
<evidence type="ECO:0000313" key="4">
    <source>
        <dbReference type="Proteomes" id="UP001141327"/>
    </source>
</evidence>
<feature type="transmembrane region" description="Helical" evidence="1">
    <location>
        <begin position="53"/>
        <end position="72"/>
    </location>
</feature>
<evidence type="ECO:0000256" key="2">
    <source>
        <dbReference type="SAM" id="SignalP"/>
    </source>
</evidence>
<sequence>MFKQALKFLFLAEIINLLMACWSYANFACSGLWGWLSGHPEEAGCTETEFDMWTVQLGLTVVLTLLGMSGILPGTDWLWRKVAAPPPARFPLGPHSSPMDGTPASCSPGATIIVCAGMGMAGWQIMRIKVLKADKYRPYERRGISGELAKELKEVH</sequence>
<evidence type="ECO:0000313" key="3">
    <source>
        <dbReference type="EMBL" id="KAJ4462969.1"/>
    </source>
</evidence>
<accession>A0ABQ8UV41</accession>
<keyword evidence="1" id="KW-0812">Transmembrane</keyword>
<feature type="transmembrane region" description="Helical" evidence="1">
    <location>
        <begin position="9"/>
        <end position="33"/>
    </location>
</feature>
<name>A0ABQ8UV41_9EUKA</name>
<feature type="signal peptide" evidence="2">
    <location>
        <begin position="1"/>
        <end position="20"/>
    </location>
</feature>
<organism evidence="3 4">
    <name type="scientific">Paratrimastix pyriformis</name>
    <dbReference type="NCBI Taxonomy" id="342808"/>
    <lineage>
        <taxon>Eukaryota</taxon>
        <taxon>Metamonada</taxon>
        <taxon>Preaxostyla</taxon>
        <taxon>Paratrimastigidae</taxon>
        <taxon>Paratrimastix</taxon>
    </lineage>
</organism>
<comment type="caution">
    <text evidence="3">The sequence shown here is derived from an EMBL/GenBank/DDBJ whole genome shotgun (WGS) entry which is preliminary data.</text>
</comment>
<dbReference type="Proteomes" id="UP001141327">
    <property type="component" value="Unassembled WGS sequence"/>
</dbReference>
<keyword evidence="1" id="KW-1133">Transmembrane helix</keyword>
<protein>
    <submittedName>
        <fullName evidence="3">Uncharacterized protein</fullName>
    </submittedName>
</protein>
<keyword evidence="4" id="KW-1185">Reference proteome</keyword>
<feature type="chain" id="PRO_5046694439" evidence="2">
    <location>
        <begin position="21"/>
        <end position="156"/>
    </location>
</feature>
<keyword evidence="1" id="KW-0472">Membrane</keyword>
<proteinExistence type="predicted"/>
<reference evidence="3" key="1">
    <citation type="journal article" date="2022" name="bioRxiv">
        <title>Genomics of Preaxostyla Flagellates Illuminates Evolutionary Transitions and the Path Towards Mitochondrial Loss.</title>
        <authorList>
            <person name="Novak L.V.F."/>
            <person name="Treitli S.C."/>
            <person name="Pyrih J."/>
            <person name="Halakuc P."/>
            <person name="Pipaliya S.V."/>
            <person name="Vacek V."/>
            <person name="Brzon O."/>
            <person name="Soukal P."/>
            <person name="Eme L."/>
            <person name="Dacks J.B."/>
            <person name="Karnkowska A."/>
            <person name="Elias M."/>
            <person name="Hampl V."/>
        </authorList>
    </citation>
    <scope>NUCLEOTIDE SEQUENCE</scope>
    <source>
        <strain evidence="3">RCP-MX</strain>
    </source>
</reference>
<dbReference type="EMBL" id="JAPMOS010000001">
    <property type="protein sequence ID" value="KAJ4462969.1"/>
    <property type="molecule type" value="Genomic_DNA"/>
</dbReference>